<keyword evidence="6 8" id="KW-0675">Receptor</keyword>
<evidence type="ECO:0000313" key="11">
    <source>
        <dbReference type="Proteomes" id="UP001153636"/>
    </source>
</evidence>
<keyword evidence="2 8" id="KW-0812">Transmembrane</keyword>
<evidence type="ECO:0000256" key="5">
    <source>
        <dbReference type="ARBA" id="ARBA00023136"/>
    </source>
</evidence>
<protein>
    <recommendedName>
        <fullName evidence="12">G-protein coupled receptors family 1 profile domain-containing protein</fullName>
    </recommendedName>
</protein>
<dbReference type="PRINTS" id="PR00237">
    <property type="entry name" value="GPCRRHODOPSN"/>
</dbReference>
<evidence type="ECO:0000313" key="10">
    <source>
        <dbReference type="EMBL" id="CAH1109320.1"/>
    </source>
</evidence>
<proteinExistence type="inferred from homology"/>
<dbReference type="OrthoDB" id="5957382at2759"/>
<evidence type="ECO:0000256" key="3">
    <source>
        <dbReference type="ARBA" id="ARBA00022989"/>
    </source>
</evidence>
<evidence type="ECO:0000256" key="4">
    <source>
        <dbReference type="ARBA" id="ARBA00023040"/>
    </source>
</evidence>
<dbReference type="Gene3D" id="1.20.1070.10">
    <property type="entry name" value="Rhodopsin 7-helix transmembrane proteins"/>
    <property type="match status" value="1"/>
</dbReference>
<dbReference type="GO" id="GO:0005886">
    <property type="term" value="C:plasma membrane"/>
    <property type="evidence" value="ECO:0007669"/>
    <property type="project" value="TreeGrafter"/>
</dbReference>
<dbReference type="CDD" id="cd00637">
    <property type="entry name" value="7tm_classA_rhodopsin-like"/>
    <property type="match status" value="1"/>
</dbReference>
<feature type="non-terminal residue" evidence="10">
    <location>
        <position position="1"/>
    </location>
</feature>
<feature type="transmembrane region" description="Helical" evidence="9">
    <location>
        <begin position="50"/>
        <end position="70"/>
    </location>
</feature>
<keyword evidence="5 9" id="KW-0472">Membrane</keyword>
<accession>A0A9P0CZP1</accession>
<gene>
    <name evidence="10" type="ORF">PSYICH_LOCUS10276</name>
</gene>
<keyword evidence="11" id="KW-1185">Reference proteome</keyword>
<evidence type="ECO:0000256" key="7">
    <source>
        <dbReference type="ARBA" id="ARBA00023224"/>
    </source>
</evidence>
<keyword evidence="7 8" id="KW-0807">Transducer</keyword>
<dbReference type="Pfam" id="PF00001">
    <property type="entry name" value="7tm_1"/>
    <property type="match status" value="1"/>
</dbReference>
<dbReference type="GO" id="GO:0008188">
    <property type="term" value="F:neuropeptide receptor activity"/>
    <property type="evidence" value="ECO:0007669"/>
    <property type="project" value="TreeGrafter"/>
</dbReference>
<comment type="subcellular location">
    <subcellularLocation>
        <location evidence="1">Membrane</location>
        <topology evidence="1">Multi-pass membrane protein</topology>
    </subcellularLocation>
</comment>
<comment type="similarity">
    <text evidence="8">Belongs to the G-protein coupled receptor 1 family.</text>
</comment>
<keyword evidence="3 9" id="KW-1133">Transmembrane helix</keyword>
<dbReference type="EMBL" id="OV651816">
    <property type="protein sequence ID" value="CAH1109320.1"/>
    <property type="molecule type" value="Genomic_DNA"/>
</dbReference>
<dbReference type="SUPFAM" id="SSF81321">
    <property type="entry name" value="Family A G protein-coupled receptor-like"/>
    <property type="match status" value="1"/>
</dbReference>
<dbReference type="PANTHER" id="PTHR24238">
    <property type="entry name" value="G-PROTEIN COUPLED RECEPTOR"/>
    <property type="match status" value="1"/>
</dbReference>
<evidence type="ECO:0000256" key="1">
    <source>
        <dbReference type="ARBA" id="ARBA00004141"/>
    </source>
</evidence>
<feature type="transmembrane region" description="Helical" evidence="9">
    <location>
        <begin position="273"/>
        <end position="293"/>
    </location>
</feature>
<feature type="transmembrane region" description="Helical" evidence="9">
    <location>
        <begin position="91"/>
        <end position="111"/>
    </location>
</feature>
<dbReference type="InterPro" id="IPR000276">
    <property type="entry name" value="GPCR_Rhodpsn"/>
</dbReference>
<keyword evidence="4 8" id="KW-0297">G-protein coupled receptor</keyword>
<feature type="transmembrane region" description="Helical" evidence="9">
    <location>
        <begin position="12"/>
        <end position="30"/>
    </location>
</feature>
<evidence type="ECO:0000256" key="8">
    <source>
        <dbReference type="RuleBase" id="RU000688"/>
    </source>
</evidence>
<evidence type="ECO:0008006" key="12">
    <source>
        <dbReference type="Google" id="ProtNLM"/>
    </source>
</evidence>
<feature type="transmembrane region" description="Helical" evidence="9">
    <location>
        <begin position="233"/>
        <end position="253"/>
    </location>
</feature>
<sequence>RKTKFLQKSCILALAISDIFTVVLFSINFLDMLSKQYVEWTLGEFLCSFIPFGQVFSTTASSLLLLTIALDRYQNVIKTFNKTRWDPKPCTCIFTIVLIFVMCGAISYPMYTAFFHEKMWVLMLPFTDKAVYQIHALCFLSKKSLSVYYVALDVLIFLPMLTVFIWFYLKIAALIWVHRKPVTSKFNKYEKDLDDSTTSSTKTTNIASSNISIISKNKPKKVKNLQVQKKIRTFRIVLVLVISFVLCRFPYWFYYTIRLLGKCSSNTSWNLHFTLVSLNLFNCVLNPLLYTFLNQTVTALRIFKDFLWKVCCCCCSSDEFEEFEKENPYANDQIQPACGTVKARVRVDKICFEGKNQRSVQKY</sequence>
<evidence type="ECO:0000256" key="2">
    <source>
        <dbReference type="ARBA" id="ARBA00022692"/>
    </source>
</evidence>
<organism evidence="10 11">
    <name type="scientific">Psylliodes chrysocephalus</name>
    <dbReference type="NCBI Taxonomy" id="3402493"/>
    <lineage>
        <taxon>Eukaryota</taxon>
        <taxon>Metazoa</taxon>
        <taxon>Ecdysozoa</taxon>
        <taxon>Arthropoda</taxon>
        <taxon>Hexapoda</taxon>
        <taxon>Insecta</taxon>
        <taxon>Pterygota</taxon>
        <taxon>Neoptera</taxon>
        <taxon>Endopterygota</taxon>
        <taxon>Coleoptera</taxon>
        <taxon>Polyphaga</taxon>
        <taxon>Cucujiformia</taxon>
        <taxon>Chrysomeloidea</taxon>
        <taxon>Chrysomelidae</taxon>
        <taxon>Galerucinae</taxon>
        <taxon>Alticini</taxon>
        <taxon>Psylliodes</taxon>
    </lineage>
</organism>
<dbReference type="PROSITE" id="PS00237">
    <property type="entry name" value="G_PROTEIN_RECEP_F1_1"/>
    <property type="match status" value="1"/>
</dbReference>
<feature type="transmembrane region" description="Helical" evidence="9">
    <location>
        <begin position="147"/>
        <end position="169"/>
    </location>
</feature>
<evidence type="ECO:0000256" key="6">
    <source>
        <dbReference type="ARBA" id="ARBA00023170"/>
    </source>
</evidence>
<reference evidence="10" key="1">
    <citation type="submission" date="2022-01" db="EMBL/GenBank/DDBJ databases">
        <authorList>
            <person name="King R."/>
        </authorList>
    </citation>
    <scope>NUCLEOTIDE SEQUENCE</scope>
</reference>
<dbReference type="Proteomes" id="UP001153636">
    <property type="component" value="Chromosome 4"/>
</dbReference>
<evidence type="ECO:0000256" key="9">
    <source>
        <dbReference type="SAM" id="Phobius"/>
    </source>
</evidence>
<dbReference type="AlphaFoldDB" id="A0A9P0CZP1"/>
<dbReference type="PANTHER" id="PTHR24238:SF58">
    <property type="entry name" value="FI22604P1"/>
    <property type="match status" value="1"/>
</dbReference>
<name>A0A9P0CZP1_9CUCU</name>